<dbReference type="Pfam" id="PF01545">
    <property type="entry name" value="Cation_efflux"/>
    <property type="match status" value="1"/>
</dbReference>
<comment type="similarity">
    <text evidence="2">Belongs to the cation diffusion facilitator (CDF) transporter (TC 2.A.4) family. SLC30A subfamily.</text>
</comment>
<keyword evidence="7 8" id="KW-0472">Membrane</keyword>
<feature type="transmembrane region" description="Helical" evidence="8">
    <location>
        <begin position="92"/>
        <end position="111"/>
    </location>
</feature>
<dbReference type="SUPFAM" id="SSF161111">
    <property type="entry name" value="Cation efflux protein transmembrane domain-like"/>
    <property type="match status" value="1"/>
</dbReference>
<dbReference type="InterPro" id="IPR050681">
    <property type="entry name" value="CDF/SLC30A"/>
</dbReference>
<feature type="transmembrane region" description="Helical" evidence="8">
    <location>
        <begin position="158"/>
        <end position="179"/>
    </location>
</feature>
<dbReference type="NCBIfam" id="TIGR01297">
    <property type="entry name" value="CDF"/>
    <property type="match status" value="1"/>
</dbReference>
<dbReference type="InterPro" id="IPR027470">
    <property type="entry name" value="Cation_efflux_CTD"/>
</dbReference>
<dbReference type="AlphaFoldDB" id="A0A1Y0IRJ5"/>
<dbReference type="Pfam" id="PF16916">
    <property type="entry name" value="ZT_dimer"/>
    <property type="match status" value="1"/>
</dbReference>
<dbReference type="PANTHER" id="PTHR11562">
    <property type="entry name" value="CATION EFFLUX PROTEIN/ ZINC TRANSPORTER"/>
    <property type="match status" value="1"/>
</dbReference>
<evidence type="ECO:0000256" key="3">
    <source>
        <dbReference type="ARBA" id="ARBA00022448"/>
    </source>
</evidence>
<feature type="transmembrane region" description="Helical" evidence="8">
    <location>
        <begin position="185"/>
        <end position="204"/>
    </location>
</feature>
<evidence type="ECO:0000259" key="9">
    <source>
        <dbReference type="Pfam" id="PF01545"/>
    </source>
</evidence>
<evidence type="ECO:0008006" key="13">
    <source>
        <dbReference type="Google" id="ProtNLM"/>
    </source>
</evidence>
<keyword evidence="5 8" id="KW-1133">Transmembrane helix</keyword>
<feature type="transmembrane region" description="Helical" evidence="8">
    <location>
        <begin position="56"/>
        <end position="72"/>
    </location>
</feature>
<protein>
    <recommendedName>
        <fullName evidence="13">Cation transporter</fullName>
    </recommendedName>
</protein>
<sequence length="328" mass="35989">MMVTRSWEKEVEISMHLSAKSEKLIRYGMILTFLVFLIKIIGGYMTGSLALISDGWHLAGDLVTLALSWWGLKQSVKPATRKQSFGMYRAEIVTAFMANLLLVGVGVYIVIEAVQAFFHPVAVEGGWVFGLTAVGLVIYTALTWLLGQEKDNMNAKSAWLHFMGDALASVAILIGAALIYFTGWYWVDAVLGGLVGVVIIAGAAKMAWEGAHILLEFAPEHIEPEEVEQQLLAIDDVTAVTDLHIWSLTPTQHFMSVHLAVGVETISEGEKVIRDAQKMMLEKFGVHHVTVQLETGSCRTCFHTVVEMNGHCVACPEMKGEGGLIMVQ</sequence>
<evidence type="ECO:0000256" key="4">
    <source>
        <dbReference type="ARBA" id="ARBA00022692"/>
    </source>
</evidence>
<evidence type="ECO:0000256" key="6">
    <source>
        <dbReference type="ARBA" id="ARBA00023065"/>
    </source>
</evidence>
<dbReference type="InterPro" id="IPR036837">
    <property type="entry name" value="Cation_efflux_CTD_sf"/>
</dbReference>
<proteinExistence type="inferred from homology"/>
<dbReference type="PANTHER" id="PTHR11562:SF17">
    <property type="entry name" value="RE54080P-RELATED"/>
    <property type="match status" value="1"/>
</dbReference>
<dbReference type="InterPro" id="IPR027469">
    <property type="entry name" value="Cation_efflux_TMD_sf"/>
</dbReference>
<evidence type="ECO:0000256" key="1">
    <source>
        <dbReference type="ARBA" id="ARBA00004141"/>
    </source>
</evidence>
<dbReference type="SUPFAM" id="SSF160240">
    <property type="entry name" value="Cation efflux protein cytoplasmic domain-like"/>
    <property type="match status" value="1"/>
</dbReference>
<evidence type="ECO:0000313" key="11">
    <source>
        <dbReference type="EMBL" id="ARU61993.1"/>
    </source>
</evidence>
<evidence type="ECO:0000259" key="10">
    <source>
        <dbReference type="Pfam" id="PF16916"/>
    </source>
</evidence>
<dbReference type="Gene3D" id="1.20.1510.10">
    <property type="entry name" value="Cation efflux protein transmembrane domain"/>
    <property type="match status" value="1"/>
</dbReference>
<dbReference type="EMBL" id="CP021434">
    <property type="protein sequence ID" value="ARU61993.1"/>
    <property type="molecule type" value="Genomic_DNA"/>
</dbReference>
<gene>
    <name evidence="11" type="ORF">CBW65_14010</name>
</gene>
<keyword evidence="12" id="KW-1185">Reference proteome</keyword>
<evidence type="ECO:0000256" key="8">
    <source>
        <dbReference type="SAM" id="Phobius"/>
    </source>
</evidence>
<feature type="transmembrane region" description="Helical" evidence="8">
    <location>
        <begin position="126"/>
        <end position="146"/>
    </location>
</feature>
<evidence type="ECO:0000256" key="5">
    <source>
        <dbReference type="ARBA" id="ARBA00022989"/>
    </source>
</evidence>
<dbReference type="InterPro" id="IPR058533">
    <property type="entry name" value="Cation_efflux_TM"/>
</dbReference>
<organism evidence="11 12">
    <name type="scientific">Tumebacillus avium</name>
    <dbReference type="NCBI Taxonomy" id="1903704"/>
    <lineage>
        <taxon>Bacteria</taxon>
        <taxon>Bacillati</taxon>
        <taxon>Bacillota</taxon>
        <taxon>Bacilli</taxon>
        <taxon>Bacillales</taxon>
        <taxon>Alicyclobacillaceae</taxon>
        <taxon>Tumebacillus</taxon>
    </lineage>
</organism>
<accession>A0A1Y0IRJ5</accession>
<dbReference type="InterPro" id="IPR002524">
    <property type="entry name" value="Cation_efflux"/>
</dbReference>
<evidence type="ECO:0000313" key="12">
    <source>
        <dbReference type="Proteomes" id="UP000195437"/>
    </source>
</evidence>
<keyword evidence="6" id="KW-0406">Ion transport</keyword>
<reference evidence="12" key="1">
    <citation type="submission" date="2017-05" db="EMBL/GenBank/DDBJ databases">
        <authorList>
            <person name="Sung H."/>
        </authorList>
    </citation>
    <scope>NUCLEOTIDE SEQUENCE [LARGE SCALE GENOMIC DNA]</scope>
    <source>
        <strain evidence="12">AR23208</strain>
    </source>
</reference>
<dbReference type="GO" id="GO:0005385">
    <property type="term" value="F:zinc ion transmembrane transporter activity"/>
    <property type="evidence" value="ECO:0007669"/>
    <property type="project" value="TreeGrafter"/>
</dbReference>
<feature type="domain" description="Cation efflux protein transmembrane" evidence="9">
    <location>
        <begin position="28"/>
        <end position="215"/>
    </location>
</feature>
<dbReference type="KEGG" id="tum:CBW65_14010"/>
<name>A0A1Y0IRJ5_9BACL</name>
<evidence type="ECO:0000256" key="2">
    <source>
        <dbReference type="ARBA" id="ARBA00008873"/>
    </source>
</evidence>
<keyword evidence="3" id="KW-0813">Transport</keyword>
<dbReference type="GO" id="GO:0005886">
    <property type="term" value="C:plasma membrane"/>
    <property type="evidence" value="ECO:0007669"/>
    <property type="project" value="TreeGrafter"/>
</dbReference>
<feature type="transmembrane region" description="Helical" evidence="8">
    <location>
        <begin position="24"/>
        <end position="44"/>
    </location>
</feature>
<dbReference type="Proteomes" id="UP000195437">
    <property type="component" value="Chromosome"/>
</dbReference>
<comment type="subcellular location">
    <subcellularLocation>
        <location evidence="1">Membrane</location>
        <topology evidence="1">Multi-pass membrane protein</topology>
    </subcellularLocation>
</comment>
<keyword evidence="4 8" id="KW-0812">Transmembrane</keyword>
<evidence type="ECO:0000256" key="7">
    <source>
        <dbReference type="ARBA" id="ARBA00023136"/>
    </source>
</evidence>
<feature type="domain" description="Cation efflux protein cytoplasmic" evidence="10">
    <location>
        <begin position="219"/>
        <end position="294"/>
    </location>
</feature>